<evidence type="ECO:0000313" key="2">
    <source>
        <dbReference type="Proteomes" id="UP000054270"/>
    </source>
</evidence>
<sequence>WQHILEKVVHPVAMWEVYAPRNLGEYNDTGDLWQAWDEGSFIEGVGRLPALRLIEARWGTLKNKETNKGKYAQWRPPKDDRARKIWANFSFFIQRIEELVATGSSSVQAVNQIEALRGTRSLNQLHRSLQKKKKQ</sequence>
<proteinExistence type="predicted"/>
<gene>
    <name evidence="1" type="ORF">HYPSUDRAFT_117238</name>
</gene>
<dbReference type="Proteomes" id="UP000054270">
    <property type="component" value="Unassembled WGS sequence"/>
</dbReference>
<accession>A0A0D2NMS5</accession>
<feature type="non-terminal residue" evidence="1">
    <location>
        <position position="1"/>
    </location>
</feature>
<dbReference type="OMA" id="WQHILEK"/>
<protein>
    <submittedName>
        <fullName evidence="1">Uncharacterized protein</fullName>
    </submittedName>
</protein>
<dbReference type="EMBL" id="KN817594">
    <property type="protein sequence ID" value="KJA18036.1"/>
    <property type="molecule type" value="Genomic_DNA"/>
</dbReference>
<name>A0A0D2NMS5_HYPSF</name>
<dbReference type="AlphaFoldDB" id="A0A0D2NMS5"/>
<dbReference type="OrthoDB" id="3181539at2759"/>
<feature type="non-terminal residue" evidence="1">
    <location>
        <position position="135"/>
    </location>
</feature>
<organism evidence="1 2">
    <name type="scientific">Hypholoma sublateritium (strain FD-334 SS-4)</name>
    <dbReference type="NCBI Taxonomy" id="945553"/>
    <lineage>
        <taxon>Eukaryota</taxon>
        <taxon>Fungi</taxon>
        <taxon>Dikarya</taxon>
        <taxon>Basidiomycota</taxon>
        <taxon>Agaricomycotina</taxon>
        <taxon>Agaricomycetes</taxon>
        <taxon>Agaricomycetidae</taxon>
        <taxon>Agaricales</taxon>
        <taxon>Agaricineae</taxon>
        <taxon>Strophariaceae</taxon>
        <taxon>Hypholoma</taxon>
    </lineage>
</organism>
<keyword evidence="2" id="KW-1185">Reference proteome</keyword>
<reference evidence="2" key="1">
    <citation type="submission" date="2014-04" db="EMBL/GenBank/DDBJ databases">
        <title>Evolutionary Origins and Diversification of the Mycorrhizal Mutualists.</title>
        <authorList>
            <consortium name="DOE Joint Genome Institute"/>
            <consortium name="Mycorrhizal Genomics Consortium"/>
            <person name="Kohler A."/>
            <person name="Kuo A."/>
            <person name="Nagy L.G."/>
            <person name="Floudas D."/>
            <person name="Copeland A."/>
            <person name="Barry K.W."/>
            <person name="Cichocki N."/>
            <person name="Veneault-Fourrey C."/>
            <person name="LaButti K."/>
            <person name="Lindquist E.A."/>
            <person name="Lipzen A."/>
            <person name="Lundell T."/>
            <person name="Morin E."/>
            <person name="Murat C."/>
            <person name="Riley R."/>
            <person name="Ohm R."/>
            <person name="Sun H."/>
            <person name="Tunlid A."/>
            <person name="Henrissat B."/>
            <person name="Grigoriev I.V."/>
            <person name="Hibbett D.S."/>
            <person name="Martin F."/>
        </authorList>
    </citation>
    <scope>NUCLEOTIDE SEQUENCE [LARGE SCALE GENOMIC DNA]</scope>
    <source>
        <strain evidence="2">FD-334 SS-4</strain>
    </source>
</reference>
<evidence type="ECO:0000313" key="1">
    <source>
        <dbReference type="EMBL" id="KJA18036.1"/>
    </source>
</evidence>